<name>A0A2N5TXD5_9BASI</name>
<feature type="region of interest" description="Disordered" evidence="2">
    <location>
        <begin position="289"/>
        <end position="369"/>
    </location>
</feature>
<feature type="coiled-coil region" evidence="1">
    <location>
        <begin position="746"/>
        <end position="783"/>
    </location>
</feature>
<sequence length="1405" mass="157591">MHQVSWADQLDHDPDASYGSHSTAAAAAAAYDDDGWDDCYHHHKFPDYSDPYNGMEATGLGGDHHDHSHGYNYQPHETSHLGVSDEDWNEAREELAHLGIPHSHSHSDSDSHYNHHHHHQDHYAEYQEEPYNQHQPGYGTDDDSVYQQIHNYQESESDRLPSSHLKFEESLGKNHPQRQDEFHQHHQHSFHSPLLEADSFSPARSDYYDHPSIDSHLNHGSESHRELIDHDYHIPSGEYHLGNDQHGASSYRDLSPDHTLLSSPHQNHHQSTLDTRGRDHMRFEEGHSPAITDYHPFEPPLSPSNDYNQFPHDDYGHDHHHHHLAPTSDDAQYRTSSDRGLSNAYQEPFGSSEHSRLEDDLPNLNHLSLGAPATGRFTRTAHPFSNPPLSPANHRLDHLADDLSSHARRPAYTSHQEYPRRDHYEHSAPQNYKEDDLYESLNYHPSPRGSLGHLRENDPRHVSPRDDIQRLRAELDDSLARDASLLVPQQTPERPLSRSWDPALSVSAHHSPYPRSFQPSPMASDLDAHGVRPPLVRPRSRSSIPHPVMPMEGSALHTTPLGRPRSRSGFAYPAVSGLRSPYPSGRRSPGLGLSSNTAWSSSPAVKMIPSVTRVETTLMGGLAHQLTGASLRRQNSLSDKVHEITELNNYIRDSELAQQRERALVDRATSDLARQSLADEVRRSEVNRERELALANQQVTQLAQHSLTKDLRRSEIAHQRDLAIAGQHASELNRQSMMMQQATTTAAREHEIYRDLEQQRRQLDQERAELARHRDRVETQSQLSVIDRQLRALDRQREIDANRQMANLSRFGNLPSVLGGSYAGRPLASPYLQQSRFLTAARRWSARDKPHLHKSPLVFDHVDAYYRLISDTLPRQLPLFNDPYYHHHHYPHDSSSYLVNSSSQSSLRRPLSSGVASSLMGRSMRMGNPFVEGIDYDYGYGKVGTLGLKLEQFAREQAYMLDDLYLYELLLRLDESIDEVERQRRWAARLRWEEWSDSRARVLAWSRMAPAERRRLGLAEGSYWASSLFGIPLDSCFGYSPTNSSSRFSAYRPSSHLMRSHYPLSERLRSRFPMWTRGGLGLGRRLSNWLDYHAPGSLVKPKHLDRQDQIRREYALRRGELLPGPPRSLLPTRVPSDSLIRLGGTTSRTLSQHLPPLTPSLSTTRRSSGGGLLSRGAISDLSGLLPRSSHRDLRSHITAPNVSLSLNPSAARESSAARRSSAVPSSSSILPIPNTRSTTLGSTSGAGSSGHSTAHRPRQPTATQRVPAKPTTTPSSSASSSLRPPQSTAPSSSSQTLTYSARPKTPSGGSTRPKTPTGVAFNPRVKAVPPESDSDPPPPPRPPSRNTAPPNRSVLKTPPPTSSANSTTALSHRHLDEGKLESITKINTQLNRATTPAPVSPKPSS</sequence>
<feature type="region of interest" description="Disordered" evidence="2">
    <location>
        <begin position="56"/>
        <end position="82"/>
    </location>
</feature>
<feature type="region of interest" description="Disordered" evidence="2">
    <location>
        <begin position="236"/>
        <end position="276"/>
    </location>
</feature>
<feature type="compositionally biased region" description="Low complexity" evidence="2">
    <location>
        <begin position="1209"/>
        <end position="1228"/>
    </location>
</feature>
<proteinExistence type="predicted"/>
<feature type="region of interest" description="Disordered" evidence="2">
    <location>
        <begin position="439"/>
        <end position="466"/>
    </location>
</feature>
<feature type="region of interest" description="Disordered" evidence="2">
    <location>
        <begin position="1145"/>
        <end position="1174"/>
    </location>
</feature>
<feature type="region of interest" description="Disordered" evidence="2">
    <location>
        <begin position="101"/>
        <end position="123"/>
    </location>
</feature>
<comment type="caution">
    <text evidence="3">The sequence shown here is derived from an EMBL/GenBank/DDBJ whole genome shotgun (WGS) entry which is preliminary data.</text>
</comment>
<feature type="compositionally biased region" description="Basic and acidic residues" evidence="2">
    <location>
        <begin position="1373"/>
        <end position="1382"/>
    </location>
</feature>
<feature type="compositionally biased region" description="Low complexity" evidence="2">
    <location>
        <begin position="1237"/>
        <end position="1252"/>
    </location>
</feature>
<feature type="compositionally biased region" description="Polar residues" evidence="2">
    <location>
        <begin position="260"/>
        <end position="274"/>
    </location>
</feature>
<dbReference type="EMBL" id="PGCI01000307">
    <property type="protein sequence ID" value="PLW30169.1"/>
    <property type="molecule type" value="Genomic_DNA"/>
</dbReference>
<dbReference type="Proteomes" id="UP000235392">
    <property type="component" value="Unassembled WGS sequence"/>
</dbReference>
<feature type="region of interest" description="Disordered" evidence="2">
    <location>
        <begin position="1204"/>
        <end position="1405"/>
    </location>
</feature>
<evidence type="ECO:0000256" key="2">
    <source>
        <dbReference type="SAM" id="MobiDB-lite"/>
    </source>
</evidence>
<evidence type="ECO:0000256" key="1">
    <source>
        <dbReference type="SAM" id="Coils"/>
    </source>
</evidence>
<feature type="compositionally biased region" description="Basic and acidic residues" evidence="2">
    <location>
        <begin position="206"/>
        <end position="222"/>
    </location>
</feature>
<reference evidence="3 4" key="1">
    <citation type="submission" date="2017-11" db="EMBL/GenBank/DDBJ databases">
        <title>De novo assembly and phasing of dikaryotic genomes from two isolates of Puccinia coronata f. sp. avenae, the causal agent of oat crown rust.</title>
        <authorList>
            <person name="Miller M.E."/>
            <person name="Zhang Y."/>
            <person name="Omidvar V."/>
            <person name="Sperschneider J."/>
            <person name="Schwessinger B."/>
            <person name="Raley C."/>
            <person name="Palmer J.M."/>
            <person name="Garnica D."/>
            <person name="Upadhyaya N."/>
            <person name="Rathjen J."/>
            <person name="Taylor J.M."/>
            <person name="Park R.F."/>
            <person name="Dodds P.N."/>
            <person name="Hirsch C.D."/>
            <person name="Kianian S.F."/>
            <person name="Figueroa M."/>
        </authorList>
    </citation>
    <scope>NUCLEOTIDE SEQUENCE [LARGE SCALE GENOMIC DNA]</scope>
    <source>
        <strain evidence="3">12SD80</strain>
    </source>
</reference>
<accession>A0A2N5TXD5</accession>
<feature type="compositionally biased region" description="Polar residues" evidence="2">
    <location>
        <begin position="329"/>
        <end position="345"/>
    </location>
</feature>
<feature type="compositionally biased region" description="Low complexity" evidence="2">
    <location>
        <begin position="1344"/>
        <end position="1353"/>
    </location>
</feature>
<feature type="region of interest" description="Disordered" evidence="2">
    <location>
        <begin position="536"/>
        <end position="567"/>
    </location>
</feature>
<keyword evidence="1" id="KW-0175">Coiled coil</keyword>
<feature type="compositionally biased region" description="Low complexity" evidence="2">
    <location>
        <begin position="1270"/>
        <end position="1296"/>
    </location>
</feature>
<gene>
    <name evidence="3" type="ORF">PCASD_16462</name>
</gene>
<evidence type="ECO:0000313" key="3">
    <source>
        <dbReference type="EMBL" id="PLW30169.1"/>
    </source>
</evidence>
<feature type="compositionally biased region" description="Basic and acidic residues" evidence="2">
    <location>
        <begin position="453"/>
        <end position="466"/>
    </location>
</feature>
<organism evidence="3 4">
    <name type="scientific">Puccinia coronata f. sp. avenae</name>
    <dbReference type="NCBI Taxonomy" id="200324"/>
    <lineage>
        <taxon>Eukaryota</taxon>
        <taxon>Fungi</taxon>
        <taxon>Dikarya</taxon>
        <taxon>Basidiomycota</taxon>
        <taxon>Pucciniomycotina</taxon>
        <taxon>Pucciniomycetes</taxon>
        <taxon>Pucciniales</taxon>
        <taxon>Pucciniaceae</taxon>
        <taxon>Puccinia</taxon>
    </lineage>
</organism>
<evidence type="ECO:0000313" key="4">
    <source>
        <dbReference type="Proteomes" id="UP000235392"/>
    </source>
</evidence>
<feature type="compositionally biased region" description="Basic and acidic residues" evidence="2">
    <location>
        <begin position="169"/>
        <end position="184"/>
    </location>
</feature>
<feature type="region of interest" description="Disordered" evidence="2">
    <location>
        <begin position="169"/>
        <end position="222"/>
    </location>
</feature>
<protein>
    <submittedName>
        <fullName evidence="3">Uncharacterized protein</fullName>
    </submittedName>
</protein>
<feature type="compositionally biased region" description="Polar residues" evidence="2">
    <location>
        <begin position="1384"/>
        <end position="1394"/>
    </location>
</feature>